<sequence length="77" mass="8477">TIMLGTIGRKRTEGEPFSCSIKAKRSVSLGYAQYCRIESEQDILIERQALHCDLASKRLIKVGKGETPRGKLIGGNV</sequence>
<dbReference type="Proteomes" id="UP000307362">
    <property type="component" value="Unassembled WGS sequence"/>
</dbReference>
<proteinExistence type="predicted"/>
<dbReference type="RefSeq" id="WP_138569384.1">
    <property type="nucleotide sequence ID" value="NZ_PNCM01000396.1"/>
</dbReference>
<dbReference type="InterPro" id="IPR046865">
    <property type="entry name" value="FapA_b_solenoid"/>
</dbReference>
<reference evidence="1 2" key="1">
    <citation type="submission" date="2017-12" db="EMBL/GenBank/DDBJ databases">
        <authorList>
            <person name="Paulsen S."/>
            <person name="Gram L.K."/>
        </authorList>
    </citation>
    <scope>NUCLEOTIDE SEQUENCE [LARGE SCALE GENOMIC DNA]</scope>
    <source>
        <strain evidence="1 2">S1189</strain>
    </source>
</reference>
<evidence type="ECO:0000313" key="1">
    <source>
        <dbReference type="EMBL" id="TMP75060.1"/>
    </source>
</evidence>
<name>A0A5S3YKK9_9GAMM</name>
<organism evidence="1 2">
    <name type="scientific">Pseudoalteromonas phenolica</name>
    <dbReference type="NCBI Taxonomy" id="161398"/>
    <lineage>
        <taxon>Bacteria</taxon>
        <taxon>Pseudomonadati</taxon>
        <taxon>Pseudomonadota</taxon>
        <taxon>Gammaproteobacteria</taxon>
        <taxon>Alteromonadales</taxon>
        <taxon>Pseudoalteromonadaceae</taxon>
        <taxon>Pseudoalteromonas</taxon>
    </lineage>
</organism>
<dbReference type="Pfam" id="PF03961">
    <property type="entry name" value="FapA"/>
    <property type="match status" value="1"/>
</dbReference>
<protein>
    <submittedName>
        <fullName evidence="1">DUF342 domain-containing protein</fullName>
    </submittedName>
</protein>
<feature type="non-terminal residue" evidence="1">
    <location>
        <position position="77"/>
    </location>
</feature>
<dbReference type="EMBL" id="PNCM01000396">
    <property type="protein sequence ID" value="TMP75060.1"/>
    <property type="molecule type" value="Genomic_DNA"/>
</dbReference>
<accession>A0A5S3YKK9</accession>
<feature type="non-terminal residue" evidence="1">
    <location>
        <position position="1"/>
    </location>
</feature>
<comment type="caution">
    <text evidence="1">The sequence shown here is derived from an EMBL/GenBank/DDBJ whole genome shotgun (WGS) entry which is preliminary data.</text>
</comment>
<reference evidence="2" key="2">
    <citation type="submission" date="2019-06" db="EMBL/GenBank/DDBJ databases">
        <title>Co-occurence of chitin degradation, pigmentation and bioactivity in marine Pseudoalteromonas.</title>
        <authorList>
            <person name="Sonnenschein E.C."/>
            <person name="Bech P.K."/>
        </authorList>
    </citation>
    <scope>NUCLEOTIDE SEQUENCE [LARGE SCALE GENOMIC DNA]</scope>
    <source>
        <strain evidence="2">S1189</strain>
    </source>
</reference>
<dbReference type="AlphaFoldDB" id="A0A5S3YKK9"/>
<dbReference type="OrthoDB" id="9811798at2"/>
<gene>
    <name evidence="1" type="ORF">CWB73_21975</name>
</gene>
<evidence type="ECO:0000313" key="2">
    <source>
        <dbReference type="Proteomes" id="UP000307362"/>
    </source>
</evidence>